<dbReference type="GO" id="GO:0006865">
    <property type="term" value="P:amino acid transport"/>
    <property type="evidence" value="ECO:0007669"/>
    <property type="project" value="TreeGrafter"/>
</dbReference>
<feature type="transmembrane region" description="Helical" evidence="7">
    <location>
        <begin position="209"/>
        <end position="237"/>
    </location>
</feature>
<dbReference type="InterPro" id="IPR043429">
    <property type="entry name" value="ArtM/GltK/GlnP/TcyL/YhdX-like"/>
</dbReference>
<dbReference type="NCBIfam" id="TIGR01726">
    <property type="entry name" value="HEQRo_perm_3TM"/>
    <property type="match status" value="1"/>
</dbReference>
<reference evidence="9" key="1">
    <citation type="submission" date="2018-06" db="EMBL/GenBank/DDBJ databases">
        <authorList>
            <person name="Zhirakovskaya E."/>
        </authorList>
    </citation>
    <scope>NUCLEOTIDE SEQUENCE</scope>
</reference>
<keyword evidence="5 7" id="KW-1133">Transmembrane helix</keyword>
<dbReference type="EMBL" id="UOEO01000134">
    <property type="protein sequence ID" value="VAW20263.1"/>
    <property type="molecule type" value="Genomic_DNA"/>
</dbReference>
<dbReference type="GO" id="GO:0022857">
    <property type="term" value="F:transmembrane transporter activity"/>
    <property type="evidence" value="ECO:0007669"/>
    <property type="project" value="InterPro"/>
</dbReference>
<dbReference type="InterPro" id="IPR010065">
    <property type="entry name" value="AA_ABC_transptr_permease_3TM"/>
</dbReference>
<sequence length="383" mass="41854">MTKSTSGSPASTAIVRREMVPDMPPPIRTSGLLGWMRSHLFNSPANAILTIFSLWLIYIALSGLLNFVYFNAIWQGTSGADCRVEGAGACWPYVSNRLQFFTYGFYPDTEYWRPNLAFLIGAVLLFLLATPRIPGKLVWGFLFLVVYPFVTFLLLSGGGFTGLKEIPTVQWGGLMLTLVVAVTGIVASFPLGVVLALGRRSKMPLVRSICVVFIELWRGVPLITVLFMASVMLPLFLPEGTNFDKLVRALVGVTLFTAAYTAEVVRGGLQAIEKGQYEAADSLGLNYFQATLLIILPQALKLVIPGIVNNSISLFKDTTLVSIVGLIDLLGAVKAGTATSTWSAPTIPVTGYVFAAGIFWIFTFSMSRYSQYMEKRLDTGHKT</sequence>
<dbReference type="PROSITE" id="PS50928">
    <property type="entry name" value="ABC_TM1"/>
    <property type="match status" value="1"/>
</dbReference>
<dbReference type="SUPFAM" id="SSF161098">
    <property type="entry name" value="MetI-like"/>
    <property type="match status" value="1"/>
</dbReference>
<feature type="transmembrane region" description="Helical" evidence="7">
    <location>
        <begin position="175"/>
        <end position="197"/>
    </location>
</feature>
<keyword evidence="3" id="KW-1003">Cell membrane</keyword>
<feature type="domain" description="ABC transmembrane type-1" evidence="8">
    <location>
        <begin position="174"/>
        <end position="365"/>
    </location>
</feature>
<dbReference type="InterPro" id="IPR035906">
    <property type="entry name" value="MetI-like_sf"/>
</dbReference>
<organism evidence="9">
    <name type="scientific">hydrothermal vent metagenome</name>
    <dbReference type="NCBI Taxonomy" id="652676"/>
    <lineage>
        <taxon>unclassified sequences</taxon>
        <taxon>metagenomes</taxon>
        <taxon>ecological metagenomes</taxon>
    </lineage>
</organism>
<evidence type="ECO:0000256" key="4">
    <source>
        <dbReference type="ARBA" id="ARBA00022692"/>
    </source>
</evidence>
<evidence type="ECO:0000256" key="6">
    <source>
        <dbReference type="ARBA" id="ARBA00023136"/>
    </source>
</evidence>
<name>A0A3B0TVL7_9ZZZZ</name>
<keyword evidence="4 7" id="KW-0812">Transmembrane</keyword>
<protein>
    <submittedName>
        <fullName evidence="9">L-amino acid ABC transporter (Glu/Asp/His/...), permease protein 2 AapM</fullName>
    </submittedName>
</protein>
<evidence type="ECO:0000256" key="7">
    <source>
        <dbReference type="SAM" id="Phobius"/>
    </source>
</evidence>
<feature type="transmembrane region" description="Helical" evidence="7">
    <location>
        <begin position="287"/>
        <end position="308"/>
    </location>
</feature>
<comment type="subcellular location">
    <subcellularLocation>
        <location evidence="1">Cell membrane</location>
        <topology evidence="1">Multi-pass membrane protein</topology>
    </subcellularLocation>
</comment>
<proteinExistence type="predicted"/>
<dbReference type="GO" id="GO:0043190">
    <property type="term" value="C:ATP-binding cassette (ABC) transporter complex"/>
    <property type="evidence" value="ECO:0007669"/>
    <property type="project" value="InterPro"/>
</dbReference>
<evidence type="ECO:0000256" key="1">
    <source>
        <dbReference type="ARBA" id="ARBA00004651"/>
    </source>
</evidence>
<accession>A0A3B0TVL7</accession>
<dbReference type="PANTHER" id="PTHR30614">
    <property type="entry name" value="MEMBRANE COMPONENT OF AMINO ACID ABC TRANSPORTER"/>
    <property type="match status" value="1"/>
</dbReference>
<feature type="transmembrane region" description="Helical" evidence="7">
    <location>
        <begin position="111"/>
        <end position="130"/>
    </location>
</feature>
<dbReference type="InterPro" id="IPR000515">
    <property type="entry name" value="MetI-like"/>
</dbReference>
<evidence type="ECO:0000313" key="9">
    <source>
        <dbReference type="EMBL" id="VAW20263.1"/>
    </source>
</evidence>
<dbReference type="Gene3D" id="1.10.3720.10">
    <property type="entry name" value="MetI-like"/>
    <property type="match status" value="1"/>
</dbReference>
<dbReference type="PANTHER" id="PTHR30614:SF41">
    <property type="entry name" value="INNER MEMBRANE AMINO-ACID ABC TRANSPORTER PERMEASE PROTEIN YHDY"/>
    <property type="match status" value="1"/>
</dbReference>
<evidence type="ECO:0000259" key="8">
    <source>
        <dbReference type="PROSITE" id="PS50928"/>
    </source>
</evidence>
<gene>
    <name evidence="9" type="ORF">MNBD_ALPHA12-127</name>
</gene>
<dbReference type="CDD" id="cd06261">
    <property type="entry name" value="TM_PBP2"/>
    <property type="match status" value="1"/>
</dbReference>
<evidence type="ECO:0000256" key="5">
    <source>
        <dbReference type="ARBA" id="ARBA00022989"/>
    </source>
</evidence>
<feature type="transmembrane region" description="Helical" evidence="7">
    <location>
        <begin position="137"/>
        <end position="155"/>
    </location>
</feature>
<evidence type="ECO:0000256" key="2">
    <source>
        <dbReference type="ARBA" id="ARBA00022448"/>
    </source>
</evidence>
<keyword evidence="2" id="KW-0813">Transport</keyword>
<dbReference type="AlphaFoldDB" id="A0A3B0TVL7"/>
<dbReference type="Pfam" id="PF00528">
    <property type="entry name" value="BPD_transp_1"/>
    <property type="match status" value="1"/>
</dbReference>
<feature type="transmembrane region" description="Helical" evidence="7">
    <location>
        <begin position="45"/>
        <end position="69"/>
    </location>
</feature>
<evidence type="ECO:0000256" key="3">
    <source>
        <dbReference type="ARBA" id="ARBA00022475"/>
    </source>
</evidence>
<feature type="transmembrane region" description="Helical" evidence="7">
    <location>
        <begin position="349"/>
        <end position="367"/>
    </location>
</feature>
<keyword evidence="6 7" id="KW-0472">Membrane</keyword>